<evidence type="ECO:0000313" key="2">
    <source>
        <dbReference type="Proteomes" id="UP001552594"/>
    </source>
</evidence>
<sequence>MRKDRTLRLLSLAASFGTGTWTATDIGIELAGYGVPLTLTVGCALTVCASVTTFGTSVADALTTATYRCPAPGCSFKAQVRHASPGMSRRWQEIAAAHPGHELSRRGT</sequence>
<protein>
    <submittedName>
        <fullName evidence="1">Uncharacterized protein</fullName>
    </submittedName>
</protein>
<accession>A0ABV3JPU4</accession>
<dbReference type="EMBL" id="JBFAUK010000001">
    <property type="protein sequence ID" value="MEV5504894.1"/>
    <property type="molecule type" value="Genomic_DNA"/>
</dbReference>
<dbReference type="Proteomes" id="UP001552594">
    <property type="component" value="Unassembled WGS sequence"/>
</dbReference>
<reference evidence="1 2" key="1">
    <citation type="submission" date="2024-06" db="EMBL/GenBank/DDBJ databases">
        <title>The Natural Products Discovery Center: Release of the First 8490 Sequenced Strains for Exploring Actinobacteria Biosynthetic Diversity.</title>
        <authorList>
            <person name="Kalkreuter E."/>
            <person name="Kautsar S.A."/>
            <person name="Yang D."/>
            <person name="Bader C.D."/>
            <person name="Teijaro C.N."/>
            <person name="Fluegel L."/>
            <person name="Davis C.M."/>
            <person name="Simpson J.R."/>
            <person name="Lauterbach L."/>
            <person name="Steele A.D."/>
            <person name="Gui C."/>
            <person name="Meng S."/>
            <person name="Li G."/>
            <person name="Viehrig K."/>
            <person name="Ye F."/>
            <person name="Su P."/>
            <person name="Kiefer A.F."/>
            <person name="Nichols A."/>
            <person name="Cepeda A.J."/>
            <person name="Yan W."/>
            <person name="Fan B."/>
            <person name="Jiang Y."/>
            <person name="Adhikari A."/>
            <person name="Zheng C.-J."/>
            <person name="Schuster L."/>
            <person name="Cowan T.M."/>
            <person name="Smanski M.J."/>
            <person name="Chevrette M.G."/>
            <person name="De Carvalho L.P.S."/>
            <person name="Shen B."/>
        </authorList>
    </citation>
    <scope>NUCLEOTIDE SEQUENCE [LARGE SCALE GENOMIC DNA]</scope>
    <source>
        <strain evidence="1 2">NPDC052347</strain>
    </source>
</reference>
<gene>
    <name evidence="1" type="ORF">AB0L16_00210</name>
</gene>
<proteinExistence type="predicted"/>
<evidence type="ECO:0000313" key="1">
    <source>
        <dbReference type="EMBL" id="MEV5504894.1"/>
    </source>
</evidence>
<dbReference type="RefSeq" id="WP_109280975.1">
    <property type="nucleotide sequence ID" value="NZ_JBFAUK010000001.1"/>
</dbReference>
<comment type="caution">
    <text evidence="1">The sequence shown here is derived from an EMBL/GenBank/DDBJ whole genome shotgun (WGS) entry which is preliminary data.</text>
</comment>
<keyword evidence="2" id="KW-1185">Reference proteome</keyword>
<organism evidence="1 2">
    <name type="scientific">Streptomyces orinoci</name>
    <name type="common">Streptoverticillium orinoci</name>
    <dbReference type="NCBI Taxonomy" id="67339"/>
    <lineage>
        <taxon>Bacteria</taxon>
        <taxon>Bacillati</taxon>
        <taxon>Actinomycetota</taxon>
        <taxon>Actinomycetes</taxon>
        <taxon>Kitasatosporales</taxon>
        <taxon>Streptomycetaceae</taxon>
        <taxon>Streptomyces</taxon>
    </lineage>
</organism>
<name>A0ABV3JPU4_STRON</name>